<feature type="region of interest" description="Disordered" evidence="1">
    <location>
        <begin position="88"/>
        <end position="107"/>
    </location>
</feature>
<dbReference type="AlphaFoldDB" id="X0SLF9"/>
<comment type="caution">
    <text evidence="2">The sequence shown here is derived from an EMBL/GenBank/DDBJ whole genome shotgun (WGS) entry which is preliminary data.</text>
</comment>
<protein>
    <submittedName>
        <fullName evidence="2">Uncharacterized protein</fullName>
    </submittedName>
</protein>
<name>X0SLF9_9ZZZZ</name>
<proteinExistence type="predicted"/>
<accession>X0SLF9</accession>
<dbReference type="EMBL" id="BARS01008649">
    <property type="protein sequence ID" value="GAF81864.1"/>
    <property type="molecule type" value="Genomic_DNA"/>
</dbReference>
<reference evidence="2" key="1">
    <citation type="journal article" date="2014" name="Front. Microbiol.">
        <title>High frequency of phylogenetically diverse reductive dehalogenase-homologous genes in deep subseafloor sedimentary metagenomes.</title>
        <authorList>
            <person name="Kawai M."/>
            <person name="Futagami T."/>
            <person name="Toyoda A."/>
            <person name="Takaki Y."/>
            <person name="Nishi S."/>
            <person name="Hori S."/>
            <person name="Arai W."/>
            <person name="Tsubouchi T."/>
            <person name="Morono Y."/>
            <person name="Uchiyama I."/>
            <person name="Ito T."/>
            <person name="Fujiyama A."/>
            <person name="Inagaki F."/>
            <person name="Takami H."/>
        </authorList>
    </citation>
    <scope>NUCLEOTIDE SEQUENCE</scope>
    <source>
        <strain evidence="2">Expedition CK06-06</strain>
    </source>
</reference>
<feature type="compositionally biased region" description="Basic and acidic residues" evidence="1">
    <location>
        <begin position="20"/>
        <end position="29"/>
    </location>
</feature>
<gene>
    <name evidence="2" type="ORF">S01H1_16441</name>
</gene>
<organism evidence="2">
    <name type="scientific">marine sediment metagenome</name>
    <dbReference type="NCBI Taxonomy" id="412755"/>
    <lineage>
        <taxon>unclassified sequences</taxon>
        <taxon>metagenomes</taxon>
        <taxon>ecological metagenomes</taxon>
    </lineage>
</organism>
<evidence type="ECO:0000256" key="1">
    <source>
        <dbReference type="SAM" id="MobiDB-lite"/>
    </source>
</evidence>
<feature type="compositionally biased region" description="Acidic residues" evidence="1">
    <location>
        <begin position="10"/>
        <end position="19"/>
    </location>
</feature>
<sequence>MSEHTSVSSEDFEEKEEMEGEKMDLHEPVSSEELLPEEPEQVLEADDFEGAAEAVLEEVGGFDESYALSEAELGEEVAVTEDLEALPSAGELEFEAPEMPCGRDDQV</sequence>
<feature type="region of interest" description="Disordered" evidence="1">
    <location>
        <begin position="1"/>
        <end position="40"/>
    </location>
</feature>
<evidence type="ECO:0000313" key="2">
    <source>
        <dbReference type="EMBL" id="GAF81864.1"/>
    </source>
</evidence>